<dbReference type="Pfam" id="PF00293">
    <property type="entry name" value="NUDIX"/>
    <property type="match status" value="1"/>
</dbReference>
<dbReference type="Gene3D" id="3.90.79.10">
    <property type="entry name" value="Nucleoside Triphosphate Pyrophosphohydrolase"/>
    <property type="match status" value="1"/>
</dbReference>
<protein>
    <recommendedName>
        <fullName evidence="4">NAD(+) diphosphatase</fullName>
        <ecNumber evidence="4">3.6.1.22</ecNumber>
    </recommendedName>
</protein>
<dbReference type="InterPro" id="IPR015797">
    <property type="entry name" value="NUDIX_hydrolase-like_dom_sf"/>
</dbReference>
<comment type="cofactor">
    <cofactor evidence="2">
        <name>Zn(2+)</name>
        <dbReference type="ChEBI" id="CHEBI:29105"/>
    </cofactor>
</comment>
<dbReference type="OrthoDB" id="9791656at2"/>
<evidence type="ECO:0000313" key="11">
    <source>
        <dbReference type="EMBL" id="SEK31124.1"/>
    </source>
</evidence>
<dbReference type="GO" id="GO:0006742">
    <property type="term" value="P:NADP+ catabolic process"/>
    <property type="evidence" value="ECO:0007669"/>
    <property type="project" value="TreeGrafter"/>
</dbReference>
<dbReference type="PROSITE" id="PS00893">
    <property type="entry name" value="NUDIX_BOX"/>
    <property type="match status" value="1"/>
</dbReference>
<dbReference type="Proteomes" id="UP000199297">
    <property type="component" value="Unassembled WGS sequence"/>
</dbReference>
<dbReference type="InterPro" id="IPR049734">
    <property type="entry name" value="NudC-like_C"/>
</dbReference>
<dbReference type="CDD" id="cd03429">
    <property type="entry name" value="NUDIX_NADH_pyrophosphatase_Nudt13"/>
    <property type="match status" value="1"/>
</dbReference>
<evidence type="ECO:0000256" key="8">
    <source>
        <dbReference type="ARBA" id="ARBA00023027"/>
    </source>
</evidence>
<dbReference type="EMBL" id="FOBI01000001">
    <property type="protein sequence ID" value="SEK31124.1"/>
    <property type="molecule type" value="Genomic_DNA"/>
</dbReference>
<dbReference type="PANTHER" id="PTHR42904:SF6">
    <property type="entry name" value="NAD-CAPPED RNA HYDROLASE NUDT12"/>
    <property type="match status" value="1"/>
</dbReference>
<dbReference type="PANTHER" id="PTHR42904">
    <property type="entry name" value="NUDIX HYDROLASE, NUDC SUBFAMILY"/>
    <property type="match status" value="1"/>
</dbReference>
<dbReference type="Gene3D" id="3.90.79.20">
    <property type="match status" value="1"/>
</dbReference>
<dbReference type="SUPFAM" id="SSF55811">
    <property type="entry name" value="Nudix"/>
    <property type="match status" value="1"/>
</dbReference>
<sequence length="346" mass="39145">MNNNLLKQQVKNNELTFCQMPLERASMLRKDPAWLQTQQMASSSRFYFFWRGHYLYAQQDIAIFSEQGSGGFTNKHSQIRFLKQTLSDHALLFLGLGAMGAEFVCDLSCLSATEIETWRLNTDIIDAHFHEFRGALPLLSSPQAAILSYAQALSHWQQTALYCGSCGEKTDSLDGGHRRRCLNSQCQKEQFPRTDPVVIMLVEHQPATGPAMCLLAEHHRTPSQVFSTLAGFIDPGESLQEAVYREVLEEAGLKVSNVRYFDSQPWPFPNSIMLGFIAQADDMALSIEPDELRSAQWFTAQQLTEFNEWGDVMLGPKLPRKESIARLLIDSWCQQQLMVANDKAEA</sequence>
<name>A0A1H7FZ96_9GAMM</name>
<dbReference type="InterPro" id="IPR020084">
    <property type="entry name" value="NUDIX_hydrolase_CS"/>
</dbReference>
<reference evidence="12" key="1">
    <citation type="submission" date="2016-10" db="EMBL/GenBank/DDBJ databases">
        <authorList>
            <person name="Varghese N."/>
            <person name="Submissions S."/>
        </authorList>
    </citation>
    <scope>NUCLEOTIDE SEQUENCE [LARGE SCALE GENOMIC DNA]</scope>
    <source>
        <strain evidence="12">CGMCC 1.9127</strain>
    </source>
</reference>
<dbReference type="AlphaFoldDB" id="A0A1H7FZ96"/>
<evidence type="ECO:0000259" key="10">
    <source>
        <dbReference type="PROSITE" id="PS51462"/>
    </source>
</evidence>
<evidence type="ECO:0000256" key="5">
    <source>
        <dbReference type="ARBA" id="ARBA00022723"/>
    </source>
</evidence>
<comment type="cofactor">
    <cofactor evidence="1">
        <name>Mg(2+)</name>
        <dbReference type="ChEBI" id="CHEBI:18420"/>
    </cofactor>
</comment>
<dbReference type="EC" id="3.6.1.22" evidence="4"/>
<keyword evidence="5" id="KW-0479">Metal-binding</keyword>
<accession>A0A1H7FZ96</accession>
<organism evidence="11 12">
    <name type="scientific">Colwellia chukchiensis</name>
    <dbReference type="NCBI Taxonomy" id="641665"/>
    <lineage>
        <taxon>Bacteria</taxon>
        <taxon>Pseudomonadati</taxon>
        <taxon>Pseudomonadota</taxon>
        <taxon>Gammaproteobacteria</taxon>
        <taxon>Alteromonadales</taxon>
        <taxon>Colwelliaceae</taxon>
        <taxon>Colwellia</taxon>
    </lineage>
</organism>
<dbReference type="GO" id="GO:0046872">
    <property type="term" value="F:metal ion binding"/>
    <property type="evidence" value="ECO:0007669"/>
    <property type="project" value="UniProtKB-KW"/>
</dbReference>
<dbReference type="GO" id="GO:0005829">
    <property type="term" value="C:cytosol"/>
    <property type="evidence" value="ECO:0007669"/>
    <property type="project" value="TreeGrafter"/>
</dbReference>
<evidence type="ECO:0000256" key="3">
    <source>
        <dbReference type="ARBA" id="ARBA00009595"/>
    </source>
</evidence>
<proteinExistence type="inferred from homology"/>
<evidence type="ECO:0000256" key="7">
    <source>
        <dbReference type="ARBA" id="ARBA00022842"/>
    </source>
</evidence>
<dbReference type="STRING" id="641665.GCA_002104455_00664"/>
<evidence type="ECO:0000256" key="9">
    <source>
        <dbReference type="ARBA" id="ARBA00023679"/>
    </source>
</evidence>
<dbReference type="NCBIfam" id="NF001299">
    <property type="entry name" value="PRK00241.1"/>
    <property type="match status" value="1"/>
</dbReference>
<evidence type="ECO:0000256" key="6">
    <source>
        <dbReference type="ARBA" id="ARBA00022801"/>
    </source>
</evidence>
<evidence type="ECO:0000256" key="2">
    <source>
        <dbReference type="ARBA" id="ARBA00001947"/>
    </source>
</evidence>
<evidence type="ECO:0000256" key="1">
    <source>
        <dbReference type="ARBA" id="ARBA00001946"/>
    </source>
</evidence>
<dbReference type="GO" id="GO:0019677">
    <property type="term" value="P:NAD+ catabolic process"/>
    <property type="evidence" value="ECO:0007669"/>
    <property type="project" value="TreeGrafter"/>
</dbReference>
<dbReference type="RefSeq" id="WP_085283176.1">
    <property type="nucleotide sequence ID" value="NZ_FOBI01000001.1"/>
</dbReference>
<dbReference type="PROSITE" id="PS51462">
    <property type="entry name" value="NUDIX"/>
    <property type="match status" value="1"/>
</dbReference>
<evidence type="ECO:0000313" key="12">
    <source>
        <dbReference type="Proteomes" id="UP000199297"/>
    </source>
</evidence>
<comment type="similarity">
    <text evidence="3">Belongs to the Nudix hydrolase family. NudC subfamily.</text>
</comment>
<dbReference type="InterPro" id="IPR000086">
    <property type="entry name" value="NUDIX_hydrolase_dom"/>
</dbReference>
<feature type="domain" description="Nudix hydrolase" evidence="10">
    <location>
        <begin position="192"/>
        <end position="325"/>
    </location>
</feature>
<evidence type="ECO:0000256" key="4">
    <source>
        <dbReference type="ARBA" id="ARBA00012381"/>
    </source>
</evidence>
<keyword evidence="6" id="KW-0378">Hydrolase</keyword>
<keyword evidence="12" id="KW-1185">Reference proteome</keyword>
<comment type="catalytic activity">
    <reaction evidence="9">
        <text>a 5'-end NAD(+)-phospho-ribonucleoside in mRNA + H2O = a 5'-end phospho-adenosine-phospho-ribonucleoside in mRNA + beta-nicotinamide D-ribonucleotide + 2 H(+)</text>
        <dbReference type="Rhea" id="RHEA:60876"/>
        <dbReference type="Rhea" id="RHEA-COMP:15698"/>
        <dbReference type="Rhea" id="RHEA-COMP:15719"/>
        <dbReference type="ChEBI" id="CHEBI:14649"/>
        <dbReference type="ChEBI" id="CHEBI:15377"/>
        <dbReference type="ChEBI" id="CHEBI:15378"/>
        <dbReference type="ChEBI" id="CHEBI:144029"/>
        <dbReference type="ChEBI" id="CHEBI:144051"/>
    </reaction>
    <physiologicalReaction direction="left-to-right" evidence="9">
        <dbReference type="Rhea" id="RHEA:60877"/>
    </physiologicalReaction>
</comment>
<gene>
    <name evidence="11" type="ORF">SAMN05216262_10138</name>
</gene>
<dbReference type="GO" id="GO:0035529">
    <property type="term" value="F:NADH pyrophosphatase activity"/>
    <property type="evidence" value="ECO:0007669"/>
    <property type="project" value="TreeGrafter"/>
</dbReference>
<keyword evidence="8" id="KW-0520">NAD</keyword>
<keyword evidence="7" id="KW-0460">Magnesium</keyword>
<dbReference type="InterPro" id="IPR050241">
    <property type="entry name" value="NAD-cap_RNA_hydrolase_NudC"/>
</dbReference>